<evidence type="ECO:0000313" key="3">
    <source>
        <dbReference type="Proteomes" id="UP001054252"/>
    </source>
</evidence>
<keyword evidence="3" id="KW-1185">Reference proteome</keyword>
<evidence type="ECO:0000313" key="2">
    <source>
        <dbReference type="EMBL" id="GKV00798.1"/>
    </source>
</evidence>
<reference evidence="2 3" key="1">
    <citation type="journal article" date="2021" name="Commun. Biol.">
        <title>The genome of Shorea leprosula (Dipterocarpaceae) highlights the ecological relevance of drought in aseasonal tropical rainforests.</title>
        <authorList>
            <person name="Ng K.K.S."/>
            <person name="Kobayashi M.J."/>
            <person name="Fawcett J.A."/>
            <person name="Hatakeyama M."/>
            <person name="Paape T."/>
            <person name="Ng C.H."/>
            <person name="Ang C.C."/>
            <person name="Tnah L.H."/>
            <person name="Lee C.T."/>
            <person name="Nishiyama T."/>
            <person name="Sese J."/>
            <person name="O'Brien M.J."/>
            <person name="Copetti D."/>
            <person name="Mohd Noor M.I."/>
            <person name="Ong R.C."/>
            <person name="Putra M."/>
            <person name="Sireger I.Z."/>
            <person name="Indrioko S."/>
            <person name="Kosugi Y."/>
            <person name="Izuno A."/>
            <person name="Isagi Y."/>
            <person name="Lee S.L."/>
            <person name="Shimizu K.K."/>
        </authorList>
    </citation>
    <scope>NUCLEOTIDE SEQUENCE [LARGE SCALE GENOMIC DNA]</scope>
    <source>
        <strain evidence="2">214</strain>
    </source>
</reference>
<dbReference type="AlphaFoldDB" id="A0AAV5INV1"/>
<name>A0AAV5INV1_9ROSI</name>
<sequence>MGSLLFPPSTSTLDSLFSPNPIQVHPPMSEDLESRKIIDEIDNQEDIVPANDVSHGSGGRPFVGMQFPTDDDAVRFYKEYAMRMGFSIRKESAKRSRPDQPITRRYLVCYRAAYKRKPENGRAKKRIHENEEGCQARMAIHLKDGAWIIKQFFDEHNHEMVSCPKRSRKLASHNNKQHLRPSAREFTDEYSQARCSPLKTAGVLNASSKENDRVTPLEAWNLRKALDEVCERAIKDRVLYNTTIVILEDLMKKLGIIETTRDGPSVEQHEQVSSTQVISEGVPSTNLTIWDPEKANSEGRPKESTRIPLVEEVLQAEAQKRPRTCGVCHDKGHNSRTCLVVKERAKENV</sequence>
<accession>A0AAV5INV1</accession>
<dbReference type="InterPro" id="IPR004330">
    <property type="entry name" value="FAR1_DNA_bnd_dom"/>
</dbReference>
<dbReference type="Pfam" id="PF03101">
    <property type="entry name" value="FAR1"/>
    <property type="match status" value="1"/>
</dbReference>
<feature type="domain" description="FAR1" evidence="1">
    <location>
        <begin position="75"/>
        <end position="161"/>
    </location>
</feature>
<dbReference type="Proteomes" id="UP001054252">
    <property type="component" value="Unassembled WGS sequence"/>
</dbReference>
<comment type="caution">
    <text evidence="2">The sequence shown here is derived from an EMBL/GenBank/DDBJ whole genome shotgun (WGS) entry which is preliminary data.</text>
</comment>
<protein>
    <recommendedName>
        <fullName evidence="1">FAR1 domain-containing protein</fullName>
    </recommendedName>
</protein>
<dbReference type="PANTHER" id="PTHR46328">
    <property type="entry name" value="FAR-RED IMPAIRED RESPONSIVE (FAR1) FAMILY PROTEIN-RELATED"/>
    <property type="match status" value="1"/>
</dbReference>
<dbReference type="EMBL" id="BPVZ01000016">
    <property type="protein sequence ID" value="GKV00798.1"/>
    <property type="molecule type" value="Genomic_DNA"/>
</dbReference>
<organism evidence="2 3">
    <name type="scientific">Rubroshorea leprosula</name>
    <dbReference type="NCBI Taxonomy" id="152421"/>
    <lineage>
        <taxon>Eukaryota</taxon>
        <taxon>Viridiplantae</taxon>
        <taxon>Streptophyta</taxon>
        <taxon>Embryophyta</taxon>
        <taxon>Tracheophyta</taxon>
        <taxon>Spermatophyta</taxon>
        <taxon>Magnoliopsida</taxon>
        <taxon>eudicotyledons</taxon>
        <taxon>Gunneridae</taxon>
        <taxon>Pentapetalae</taxon>
        <taxon>rosids</taxon>
        <taxon>malvids</taxon>
        <taxon>Malvales</taxon>
        <taxon>Dipterocarpaceae</taxon>
        <taxon>Rubroshorea</taxon>
    </lineage>
</organism>
<proteinExistence type="predicted"/>
<gene>
    <name evidence="2" type="ORF">SLEP1_g13423</name>
</gene>
<evidence type="ECO:0000259" key="1">
    <source>
        <dbReference type="Pfam" id="PF03101"/>
    </source>
</evidence>